<evidence type="ECO:0000313" key="7">
    <source>
        <dbReference type="Proteomes" id="UP001329430"/>
    </source>
</evidence>
<evidence type="ECO:0000313" key="6">
    <source>
        <dbReference type="EMBL" id="KAK5645027.1"/>
    </source>
</evidence>
<keyword evidence="5" id="KW-1133">Transmembrane helix</keyword>
<dbReference type="InterPro" id="IPR050271">
    <property type="entry name" value="UDP-glycosyltransferase"/>
</dbReference>
<reference evidence="6 7" key="1">
    <citation type="journal article" date="2024" name="Insects">
        <title>An Improved Chromosome-Level Genome Assembly of the Firefly Pyrocoelia pectoralis.</title>
        <authorList>
            <person name="Fu X."/>
            <person name="Meyer-Rochow V.B."/>
            <person name="Ballantyne L."/>
            <person name="Zhu X."/>
        </authorList>
    </citation>
    <scope>NUCLEOTIDE SEQUENCE [LARGE SCALE GENOMIC DNA]</scope>
    <source>
        <strain evidence="6">XCY_ONT2</strain>
    </source>
</reference>
<dbReference type="EMBL" id="JAVRBK010000004">
    <property type="protein sequence ID" value="KAK5645027.1"/>
    <property type="molecule type" value="Genomic_DNA"/>
</dbReference>
<name>A0AAN7VC94_9COLE</name>
<dbReference type="SUPFAM" id="SSF53756">
    <property type="entry name" value="UDP-Glycosyltransferase/glycogen phosphorylase"/>
    <property type="match status" value="1"/>
</dbReference>
<dbReference type="Gene3D" id="3.40.50.2000">
    <property type="entry name" value="Glycogen Phosphorylase B"/>
    <property type="match status" value="1"/>
</dbReference>
<keyword evidence="5" id="KW-0472">Membrane</keyword>
<keyword evidence="5" id="KW-0732">Signal</keyword>
<feature type="transmembrane region" description="Helical" evidence="5">
    <location>
        <begin position="466"/>
        <end position="489"/>
    </location>
</feature>
<comment type="similarity">
    <text evidence="1 4">Belongs to the UDP-glycosyltransferase family.</text>
</comment>
<comment type="caution">
    <text evidence="6">The sequence shown here is derived from an EMBL/GenBank/DDBJ whole genome shotgun (WGS) entry which is preliminary data.</text>
</comment>
<feature type="chain" id="PRO_5042666216" description="UDP-glucuronosyltransferase" evidence="5">
    <location>
        <begin position="19"/>
        <end position="511"/>
    </location>
</feature>
<keyword evidence="3 4" id="KW-0808">Transferase</keyword>
<dbReference type="GO" id="GO:0016020">
    <property type="term" value="C:membrane"/>
    <property type="evidence" value="ECO:0007669"/>
    <property type="project" value="UniProtKB-SubCell"/>
</dbReference>
<protein>
    <recommendedName>
        <fullName evidence="5">UDP-glucuronosyltransferase</fullName>
        <ecNumber evidence="5">2.4.1.17</ecNumber>
    </recommendedName>
</protein>
<dbReference type="AlphaFoldDB" id="A0AAN7VC94"/>
<dbReference type="InterPro" id="IPR035595">
    <property type="entry name" value="UDP_glycos_trans_CS"/>
</dbReference>
<dbReference type="PANTHER" id="PTHR48043">
    <property type="entry name" value="EG:EG0003.4 PROTEIN-RELATED"/>
    <property type="match status" value="1"/>
</dbReference>
<keyword evidence="5" id="KW-0812">Transmembrane</keyword>
<sequence>MFLFHSILFLILTYECNSARIFSIFYVQSYSHNHLALTLLTELAERGHEVTLLTPFVPKDVVKNLKVIHMKFPPKSVDTQVNPFDVKKMTLFERIMFIEQYGLNEMEVVFNVTEVQTFLLENHHFDAVIFPQFVSEALRGFCYHFRAVCIGLSPVILNSMSGRPMGNPFHPSYIPNLFSPFSDRMNFFERFHNTIIVTAEMLFHHFYVLPRHNQLLQKHFPGAPHINDLYYNTSLMLVNTHVATNFPVPLVPNIIPIGGYHIRPLSKLSKALQDYLDDARDGAIYFSMGSYLNSADIPNDKLNAILNVFRKLKQKVLWKFNGNKLTNLPPNVKLGTWFPQQDILDHPNVKLFITHGGLLSTMEAIYHGVPVVAIPFFGDQEMNAANAENCGYAVVVSYEELTENTLQTAVDEVLINPKYGNIARRRSRIFHDEPMRPLDKAVFWIEYVIRHNGAPHLRTTALGLTWYQYLLLDMVLFIITVLFLFLFILKKLLAKLFRKNTTSKKTKLKTR</sequence>
<feature type="signal peptide" evidence="5">
    <location>
        <begin position="1"/>
        <end position="18"/>
    </location>
</feature>
<dbReference type="FunFam" id="3.40.50.2000:FF:000050">
    <property type="entry name" value="UDP-glucuronosyltransferase"/>
    <property type="match status" value="1"/>
</dbReference>
<dbReference type="EC" id="2.4.1.17" evidence="5"/>
<evidence type="ECO:0000256" key="5">
    <source>
        <dbReference type="RuleBase" id="RU362059"/>
    </source>
</evidence>
<organism evidence="6 7">
    <name type="scientific">Pyrocoelia pectoralis</name>
    <dbReference type="NCBI Taxonomy" id="417401"/>
    <lineage>
        <taxon>Eukaryota</taxon>
        <taxon>Metazoa</taxon>
        <taxon>Ecdysozoa</taxon>
        <taxon>Arthropoda</taxon>
        <taxon>Hexapoda</taxon>
        <taxon>Insecta</taxon>
        <taxon>Pterygota</taxon>
        <taxon>Neoptera</taxon>
        <taxon>Endopterygota</taxon>
        <taxon>Coleoptera</taxon>
        <taxon>Polyphaga</taxon>
        <taxon>Elateriformia</taxon>
        <taxon>Elateroidea</taxon>
        <taxon>Lampyridae</taxon>
        <taxon>Lampyrinae</taxon>
        <taxon>Pyrocoelia</taxon>
    </lineage>
</organism>
<accession>A0AAN7VC94</accession>
<keyword evidence="7" id="KW-1185">Reference proteome</keyword>
<comment type="subcellular location">
    <subcellularLocation>
        <location evidence="5">Membrane</location>
        <topology evidence="5">Single-pass membrane protein</topology>
    </subcellularLocation>
</comment>
<evidence type="ECO:0000256" key="1">
    <source>
        <dbReference type="ARBA" id="ARBA00009995"/>
    </source>
</evidence>
<proteinExistence type="inferred from homology"/>
<evidence type="ECO:0000256" key="2">
    <source>
        <dbReference type="ARBA" id="ARBA00022676"/>
    </source>
</evidence>
<dbReference type="InterPro" id="IPR002213">
    <property type="entry name" value="UDP_glucos_trans"/>
</dbReference>
<dbReference type="PANTHER" id="PTHR48043:SF159">
    <property type="entry name" value="EG:EG0003.4 PROTEIN-RELATED"/>
    <property type="match status" value="1"/>
</dbReference>
<gene>
    <name evidence="6" type="ORF">RI129_006327</name>
</gene>
<dbReference type="Pfam" id="PF00201">
    <property type="entry name" value="UDPGT"/>
    <property type="match status" value="1"/>
</dbReference>
<keyword evidence="2 4" id="KW-0328">Glycosyltransferase</keyword>
<dbReference type="PROSITE" id="PS00375">
    <property type="entry name" value="UDPGT"/>
    <property type="match status" value="1"/>
</dbReference>
<dbReference type="Proteomes" id="UP001329430">
    <property type="component" value="Chromosome 4"/>
</dbReference>
<dbReference type="CDD" id="cd03784">
    <property type="entry name" value="GT1_Gtf-like"/>
    <property type="match status" value="1"/>
</dbReference>
<evidence type="ECO:0000256" key="4">
    <source>
        <dbReference type="RuleBase" id="RU003718"/>
    </source>
</evidence>
<comment type="catalytic activity">
    <reaction evidence="5">
        <text>glucuronate acceptor + UDP-alpha-D-glucuronate = acceptor beta-D-glucuronoside + UDP + H(+)</text>
        <dbReference type="Rhea" id="RHEA:21032"/>
        <dbReference type="ChEBI" id="CHEBI:15378"/>
        <dbReference type="ChEBI" id="CHEBI:58052"/>
        <dbReference type="ChEBI" id="CHEBI:58223"/>
        <dbReference type="ChEBI" id="CHEBI:132367"/>
        <dbReference type="ChEBI" id="CHEBI:132368"/>
        <dbReference type="EC" id="2.4.1.17"/>
    </reaction>
</comment>
<evidence type="ECO:0000256" key="3">
    <source>
        <dbReference type="ARBA" id="ARBA00022679"/>
    </source>
</evidence>
<dbReference type="GO" id="GO:0015020">
    <property type="term" value="F:glucuronosyltransferase activity"/>
    <property type="evidence" value="ECO:0007669"/>
    <property type="project" value="UniProtKB-EC"/>
</dbReference>